<dbReference type="EMBL" id="UINC01002186">
    <property type="protein sequence ID" value="SUZ93898.1"/>
    <property type="molecule type" value="Genomic_DNA"/>
</dbReference>
<dbReference type="Gene3D" id="2.60.40.1120">
    <property type="entry name" value="Carboxypeptidase-like, regulatory domain"/>
    <property type="match status" value="1"/>
</dbReference>
<dbReference type="Pfam" id="PF07715">
    <property type="entry name" value="Plug"/>
    <property type="match status" value="1"/>
</dbReference>
<dbReference type="SUPFAM" id="SSF56935">
    <property type="entry name" value="Porins"/>
    <property type="match status" value="1"/>
</dbReference>
<dbReference type="GO" id="GO:0015344">
    <property type="term" value="F:siderophore uptake transmembrane transporter activity"/>
    <property type="evidence" value="ECO:0007669"/>
    <property type="project" value="TreeGrafter"/>
</dbReference>
<organism evidence="3">
    <name type="scientific">marine metagenome</name>
    <dbReference type="NCBI Taxonomy" id="408172"/>
    <lineage>
        <taxon>unclassified sequences</taxon>
        <taxon>metagenomes</taxon>
        <taxon>ecological metagenomes</taxon>
    </lineage>
</organism>
<dbReference type="GO" id="GO:0044718">
    <property type="term" value="P:siderophore transmembrane transport"/>
    <property type="evidence" value="ECO:0007669"/>
    <property type="project" value="TreeGrafter"/>
</dbReference>
<sequence length="273" mass="29634">MYNPNKKLIKSTMLIIIAGWNLYAQGGKLSGFITDQKTGEALIGANVFIVETGNGMSTDNNGYYVLQNISSGSYTLMVSYIGYATLQKEITFGADESIKMNLELGIEAVEITEVDVSAEKIQRKNNIQPSRVNLSPRIIKAAPALAEPDIFRTIQALPGVLTSNEASTGLVIRGGNTDQNLILLDGITVYNPTHFGGIFSNFLVDAVKEAELIKGGFNAEYGGRLSAVLNVLSREGNRNYFQGKTSISLLSAQTTLEGPFYNGAWLLSARRTY</sequence>
<dbReference type="PANTHER" id="PTHR30069:SF29">
    <property type="entry name" value="HEMOGLOBIN AND HEMOGLOBIN-HAPTOGLOBIN-BINDING PROTEIN 1-RELATED"/>
    <property type="match status" value="1"/>
</dbReference>
<protein>
    <recommendedName>
        <fullName evidence="2">TonB-dependent receptor plug domain-containing protein</fullName>
    </recommendedName>
</protein>
<gene>
    <name evidence="3" type="ORF">METZ01_LOCUS46752</name>
</gene>
<accession>A0A381RSC2</accession>
<name>A0A381RSC2_9ZZZZ</name>
<evidence type="ECO:0000259" key="2">
    <source>
        <dbReference type="Pfam" id="PF07715"/>
    </source>
</evidence>
<keyword evidence="1" id="KW-0732">Signal</keyword>
<feature type="non-terminal residue" evidence="3">
    <location>
        <position position="273"/>
    </location>
</feature>
<proteinExistence type="predicted"/>
<reference evidence="3" key="1">
    <citation type="submission" date="2018-05" db="EMBL/GenBank/DDBJ databases">
        <authorList>
            <person name="Lanie J.A."/>
            <person name="Ng W.-L."/>
            <person name="Kazmierczak K.M."/>
            <person name="Andrzejewski T.M."/>
            <person name="Davidsen T.M."/>
            <person name="Wayne K.J."/>
            <person name="Tettelin H."/>
            <person name="Glass J.I."/>
            <person name="Rusch D."/>
            <person name="Podicherti R."/>
            <person name="Tsui H.-C.T."/>
            <person name="Winkler M.E."/>
        </authorList>
    </citation>
    <scope>NUCLEOTIDE SEQUENCE</scope>
</reference>
<evidence type="ECO:0000313" key="3">
    <source>
        <dbReference type="EMBL" id="SUZ93898.1"/>
    </source>
</evidence>
<evidence type="ECO:0000256" key="1">
    <source>
        <dbReference type="ARBA" id="ARBA00022729"/>
    </source>
</evidence>
<dbReference type="InterPro" id="IPR012910">
    <property type="entry name" value="Plug_dom"/>
</dbReference>
<dbReference type="InterPro" id="IPR039426">
    <property type="entry name" value="TonB-dep_rcpt-like"/>
</dbReference>
<feature type="domain" description="TonB-dependent receptor plug" evidence="2">
    <location>
        <begin position="153"/>
        <end position="224"/>
    </location>
</feature>
<dbReference type="InterPro" id="IPR037066">
    <property type="entry name" value="Plug_dom_sf"/>
</dbReference>
<dbReference type="Pfam" id="PF13715">
    <property type="entry name" value="CarbopepD_reg_2"/>
    <property type="match status" value="1"/>
</dbReference>
<dbReference type="AlphaFoldDB" id="A0A381RSC2"/>
<dbReference type="InterPro" id="IPR008969">
    <property type="entry name" value="CarboxyPept-like_regulatory"/>
</dbReference>
<dbReference type="PROSITE" id="PS52016">
    <property type="entry name" value="TONB_DEPENDENT_REC_3"/>
    <property type="match status" value="1"/>
</dbReference>
<dbReference type="SUPFAM" id="SSF49464">
    <property type="entry name" value="Carboxypeptidase regulatory domain-like"/>
    <property type="match status" value="1"/>
</dbReference>
<dbReference type="Gene3D" id="2.170.130.10">
    <property type="entry name" value="TonB-dependent receptor, plug domain"/>
    <property type="match status" value="1"/>
</dbReference>
<dbReference type="PANTHER" id="PTHR30069">
    <property type="entry name" value="TONB-DEPENDENT OUTER MEMBRANE RECEPTOR"/>
    <property type="match status" value="1"/>
</dbReference>